<evidence type="ECO:0000259" key="1">
    <source>
        <dbReference type="Pfam" id="PF14200"/>
    </source>
</evidence>
<keyword evidence="3" id="KW-1185">Reference proteome</keyword>
<dbReference type="InterPro" id="IPR035992">
    <property type="entry name" value="Ricin_B-like_lectins"/>
</dbReference>
<evidence type="ECO:0000313" key="3">
    <source>
        <dbReference type="Proteomes" id="UP000308652"/>
    </source>
</evidence>
<dbReference type="SUPFAM" id="SSF50370">
    <property type="entry name" value="Ricin B-like lectins"/>
    <property type="match status" value="1"/>
</dbReference>
<gene>
    <name evidence="2" type="ORF">BDQ12DRAFT_735654</name>
</gene>
<feature type="domain" description="Ricin B lectin" evidence="1">
    <location>
        <begin position="5"/>
        <end position="77"/>
    </location>
</feature>
<dbReference type="InterPro" id="IPR000772">
    <property type="entry name" value="Ricin_B_lectin"/>
</dbReference>
<organism evidence="2 3">
    <name type="scientific">Crucibulum laeve</name>
    <dbReference type="NCBI Taxonomy" id="68775"/>
    <lineage>
        <taxon>Eukaryota</taxon>
        <taxon>Fungi</taxon>
        <taxon>Dikarya</taxon>
        <taxon>Basidiomycota</taxon>
        <taxon>Agaricomycotina</taxon>
        <taxon>Agaricomycetes</taxon>
        <taxon>Agaricomycetidae</taxon>
        <taxon>Agaricales</taxon>
        <taxon>Agaricineae</taxon>
        <taxon>Nidulariaceae</taxon>
        <taxon>Crucibulum</taxon>
    </lineage>
</organism>
<protein>
    <submittedName>
        <fullName evidence="2">Ricin B lectin domain-containing protein</fullName>
    </submittedName>
</protein>
<accession>A0A5C3M0A9</accession>
<name>A0A5C3M0A9_9AGAR</name>
<reference evidence="2 3" key="1">
    <citation type="journal article" date="2019" name="Nat. Ecol. Evol.">
        <title>Megaphylogeny resolves global patterns of mushroom evolution.</title>
        <authorList>
            <person name="Varga T."/>
            <person name="Krizsan K."/>
            <person name="Foldi C."/>
            <person name="Dima B."/>
            <person name="Sanchez-Garcia M."/>
            <person name="Sanchez-Ramirez S."/>
            <person name="Szollosi G.J."/>
            <person name="Szarkandi J.G."/>
            <person name="Papp V."/>
            <person name="Albert L."/>
            <person name="Andreopoulos W."/>
            <person name="Angelini C."/>
            <person name="Antonin V."/>
            <person name="Barry K.W."/>
            <person name="Bougher N.L."/>
            <person name="Buchanan P."/>
            <person name="Buyck B."/>
            <person name="Bense V."/>
            <person name="Catcheside P."/>
            <person name="Chovatia M."/>
            <person name="Cooper J."/>
            <person name="Damon W."/>
            <person name="Desjardin D."/>
            <person name="Finy P."/>
            <person name="Geml J."/>
            <person name="Haridas S."/>
            <person name="Hughes K."/>
            <person name="Justo A."/>
            <person name="Karasinski D."/>
            <person name="Kautmanova I."/>
            <person name="Kiss B."/>
            <person name="Kocsube S."/>
            <person name="Kotiranta H."/>
            <person name="LaButti K.M."/>
            <person name="Lechner B.E."/>
            <person name="Liimatainen K."/>
            <person name="Lipzen A."/>
            <person name="Lukacs Z."/>
            <person name="Mihaltcheva S."/>
            <person name="Morgado L.N."/>
            <person name="Niskanen T."/>
            <person name="Noordeloos M.E."/>
            <person name="Ohm R.A."/>
            <person name="Ortiz-Santana B."/>
            <person name="Ovrebo C."/>
            <person name="Racz N."/>
            <person name="Riley R."/>
            <person name="Savchenko A."/>
            <person name="Shiryaev A."/>
            <person name="Soop K."/>
            <person name="Spirin V."/>
            <person name="Szebenyi C."/>
            <person name="Tomsovsky M."/>
            <person name="Tulloss R.E."/>
            <person name="Uehling J."/>
            <person name="Grigoriev I.V."/>
            <person name="Vagvolgyi C."/>
            <person name="Papp T."/>
            <person name="Martin F.M."/>
            <person name="Miettinen O."/>
            <person name="Hibbett D.S."/>
            <person name="Nagy L.G."/>
        </authorList>
    </citation>
    <scope>NUCLEOTIDE SEQUENCE [LARGE SCALE GENOMIC DNA]</scope>
    <source>
        <strain evidence="2 3">CBS 166.37</strain>
    </source>
</reference>
<dbReference type="EMBL" id="ML213603">
    <property type="protein sequence ID" value="TFK38582.1"/>
    <property type="molecule type" value="Genomic_DNA"/>
</dbReference>
<dbReference type="Proteomes" id="UP000308652">
    <property type="component" value="Unassembled WGS sequence"/>
</dbReference>
<dbReference type="Pfam" id="PF14200">
    <property type="entry name" value="RicinB_lectin_2"/>
    <property type="match status" value="1"/>
</dbReference>
<dbReference type="CDD" id="cd23422">
    <property type="entry name" value="beta-trefoil_Ricin_MPL_CNL"/>
    <property type="match status" value="1"/>
</dbReference>
<dbReference type="Gene3D" id="2.80.10.50">
    <property type="match status" value="1"/>
</dbReference>
<dbReference type="AlphaFoldDB" id="A0A5C3M0A9"/>
<dbReference type="GO" id="GO:0030246">
    <property type="term" value="F:carbohydrate binding"/>
    <property type="evidence" value="ECO:0007669"/>
    <property type="project" value="UniProtKB-KW"/>
</dbReference>
<proteinExistence type="predicted"/>
<dbReference type="STRING" id="68775.A0A5C3M0A9"/>
<sequence length="145" mass="16474">MGLESGEEYRIINAKSRDTALDLSGDDDRSVIGWSKHDGDNQKWRLQQHGHHWAIQNVARNKFLVLDGSYQDGAPIVAVDGWEFQWDIQAVEEDENIYRIVVPESAAQLNVDLSDNGNSDNGTPVQAWGQWPEGGEHQTWIFEER</sequence>
<evidence type="ECO:0000313" key="2">
    <source>
        <dbReference type="EMBL" id="TFK38582.1"/>
    </source>
</evidence>
<keyword evidence="2" id="KW-0430">Lectin</keyword>
<dbReference type="OrthoDB" id="2131701at2759"/>